<gene>
    <name evidence="1" type="ORF">S301_16770</name>
</gene>
<proteinExistence type="predicted"/>
<protein>
    <submittedName>
        <fullName evidence="1">Phage major capsid protein, P2 family</fullName>
    </submittedName>
</protein>
<organism evidence="1">
    <name type="scientific">Salmonella enterica I</name>
    <dbReference type="NCBI Taxonomy" id="59201"/>
    <lineage>
        <taxon>Bacteria</taxon>
        <taxon>Pseudomonadati</taxon>
        <taxon>Pseudomonadota</taxon>
        <taxon>Gammaproteobacteria</taxon>
        <taxon>Enterobacterales</taxon>
        <taxon>Enterobacteriaceae</taxon>
        <taxon>Salmonella</taxon>
    </lineage>
</organism>
<reference evidence="1" key="1">
    <citation type="submission" date="2018-07" db="EMBL/GenBank/DDBJ databases">
        <authorList>
            <consortium name="GenomeTrakr network: Whole genome sequencing for foodborne pathogen traceback"/>
        </authorList>
    </citation>
    <scope>NUCLEOTIDE SEQUENCE [LARGE SCALE GENOMIC DNA]</scope>
    <source>
        <strain evidence="1">CFSAN002851</strain>
    </source>
</reference>
<comment type="caution">
    <text evidence="1">The sequence shown here is derived from an EMBL/GenBank/DDBJ whole genome shotgun (WGS) entry which is preliminary data.</text>
</comment>
<dbReference type="InterPro" id="IPR006441">
    <property type="entry name" value="Phage_P2_GpN"/>
</dbReference>
<dbReference type="Proteomes" id="UP000839575">
    <property type="component" value="Unassembled WGS sequence"/>
</dbReference>
<dbReference type="AlphaFoldDB" id="A0A3U3IZA9"/>
<accession>A0A3U3IZA9</accession>
<dbReference type="NCBIfam" id="TIGR01551">
    <property type="entry name" value="major_capsid_P2"/>
    <property type="match status" value="1"/>
</dbReference>
<dbReference type="Pfam" id="PF05125">
    <property type="entry name" value="Phage_cap_P2"/>
    <property type="match status" value="1"/>
</dbReference>
<dbReference type="EMBL" id="AAGLPX010000034">
    <property type="protein sequence ID" value="EBP4000280.1"/>
    <property type="molecule type" value="Genomic_DNA"/>
</dbReference>
<evidence type="ECO:0000313" key="1">
    <source>
        <dbReference type="EMBL" id="EBP4000280.1"/>
    </source>
</evidence>
<name>A0A3U3IZA9_SALET</name>
<sequence>MAAQMLSPQAQKFLRNYALSMAKANGVFTAQQFFTISPPRETLLRDALIENADPFMGQITVMLVEQLVGQVVSTGIPGLYTGRKKDGRFNKALGIEGNEYKLYEVDSGSFLDYTTLTNWANAGTENEFYNRLQAFFYKSITNDLLRVALNGTHAADETDPVACPNGEDIHPGWHQIVKERTPKQIITDKVVLNRIGTGADFTSVDALAADAIDTCIPPEFRKHPDLVVLVSQNVIAADTVSMLNRIDRPSEKVAAQLINREIAGRKSFSPPFMPDNRLVVTTLWNLHMYFQRGTQQRRAEWIDDRKRFENNWLRMQGCAVEYDELYGSFDNIELAGLPEPKHTPEAQPGAAA</sequence>